<dbReference type="Proteomes" id="UP000008144">
    <property type="component" value="Chromosome 13"/>
</dbReference>
<feature type="compositionally biased region" description="Basic residues" evidence="1">
    <location>
        <begin position="152"/>
        <end position="162"/>
    </location>
</feature>
<dbReference type="HOGENOM" id="CLU_1004556_0_0_1"/>
<feature type="compositionally biased region" description="Basic and acidic residues" evidence="1">
    <location>
        <begin position="83"/>
        <end position="95"/>
    </location>
</feature>
<reference evidence="2" key="2">
    <citation type="journal article" date="2008" name="Genome Biol.">
        <title>Improved genome assembly and evidence-based global gene model set for the chordate Ciona intestinalis: new insight into intron and operon populations.</title>
        <authorList>
            <person name="Satou Y."/>
            <person name="Mineta K."/>
            <person name="Ogasawara M."/>
            <person name="Sasakura Y."/>
            <person name="Shoguchi E."/>
            <person name="Ueno K."/>
            <person name="Yamada L."/>
            <person name="Matsumoto J."/>
            <person name="Wasserscheid J."/>
            <person name="Dewar K."/>
            <person name="Wiley G.B."/>
            <person name="Macmil S.L."/>
            <person name="Roe B.A."/>
            <person name="Zeller R.W."/>
            <person name="Hastings K.E."/>
            <person name="Lemaire P."/>
            <person name="Lindquist E."/>
            <person name="Endo T."/>
            <person name="Hotta K."/>
            <person name="Inaba K."/>
        </authorList>
    </citation>
    <scope>NUCLEOTIDE SEQUENCE [LARGE SCALE GENOMIC DNA]</scope>
    <source>
        <strain evidence="2">wild type</strain>
    </source>
</reference>
<protein>
    <submittedName>
        <fullName evidence="2">Uncharacterized protein</fullName>
    </submittedName>
</protein>
<keyword evidence="3" id="KW-1185">Reference proteome</keyword>
<reference evidence="2" key="4">
    <citation type="submission" date="2025-09" db="UniProtKB">
        <authorList>
            <consortium name="Ensembl"/>
        </authorList>
    </citation>
    <scope>IDENTIFICATION</scope>
</reference>
<dbReference type="InterPro" id="IPR029134">
    <property type="entry name" value="DUF4647"/>
</dbReference>
<dbReference type="InParanoid" id="F6XLX9"/>
<name>F6XLX9_CIOIN</name>
<reference evidence="3" key="1">
    <citation type="journal article" date="2002" name="Science">
        <title>The draft genome of Ciona intestinalis: insights into chordate and vertebrate origins.</title>
        <authorList>
            <person name="Dehal P."/>
            <person name="Satou Y."/>
            <person name="Campbell R.K."/>
            <person name="Chapman J."/>
            <person name="Degnan B."/>
            <person name="De Tomaso A."/>
            <person name="Davidson B."/>
            <person name="Di Gregorio A."/>
            <person name="Gelpke M."/>
            <person name="Goodstein D.M."/>
            <person name="Harafuji N."/>
            <person name="Hastings K.E."/>
            <person name="Ho I."/>
            <person name="Hotta K."/>
            <person name="Huang W."/>
            <person name="Kawashima T."/>
            <person name="Lemaire P."/>
            <person name="Martinez D."/>
            <person name="Meinertzhagen I.A."/>
            <person name="Necula S."/>
            <person name="Nonaka M."/>
            <person name="Putnam N."/>
            <person name="Rash S."/>
            <person name="Saiga H."/>
            <person name="Satake M."/>
            <person name="Terry A."/>
            <person name="Yamada L."/>
            <person name="Wang H.G."/>
            <person name="Awazu S."/>
            <person name="Azumi K."/>
            <person name="Boore J."/>
            <person name="Branno M."/>
            <person name="Chin-Bow S."/>
            <person name="DeSantis R."/>
            <person name="Doyle S."/>
            <person name="Francino P."/>
            <person name="Keys D.N."/>
            <person name="Haga S."/>
            <person name="Hayashi H."/>
            <person name="Hino K."/>
            <person name="Imai K.S."/>
            <person name="Inaba K."/>
            <person name="Kano S."/>
            <person name="Kobayashi K."/>
            <person name="Kobayashi M."/>
            <person name="Lee B.I."/>
            <person name="Makabe K.W."/>
            <person name="Manohar C."/>
            <person name="Matassi G."/>
            <person name="Medina M."/>
            <person name="Mochizuki Y."/>
            <person name="Mount S."/>
            <person name="Morishita T."/>
            <person name="Miura S."/>
            <person name="Nakayama A."/>
            <person name="Nishizaka S."/>
            <person name="Nomoto H."/>
            <person name="Ohta F."/>
            <person name="Oishi K."/>
            <person name="Rigoutsos I."/>
            <person name="Sano M."/>
            <person name="Sasaki A."/>
            <person name="Sasakura Y."/>
            <person name="Shoguchi E."/>
            <person name="Shin-i T."/>
            <person name="Spagnuolo A."/>
            <person name="Stainier D."/>
            <person name="Suzuki M.M."/>
            <person name="Tassy O."/>
            <person name="Takatori N."/>
            <person name="Tokuoka M."/>
            <person name="Yagi K."/>
            <person name="Yoshizaki F."/>
            <person name="Wada S."/>
            <person name="Zhang C."/>
            <person name="Hyatt P.D."/>
            <person name="Larimer F."/>
            <person name="Detter C."/>
            <person name="Doggett N."/>
            <person name="Glavina T."/>
            <person name="Hawkins T."/>
            <person name="Richardson P."/>
            <person name="Lucas S."/>
            <person name="Kohara Y."/>
            <person name="Levine M."/>
            <person name="Satoh N."/>
            <person name="Rokhsar D.S."/>
        </authorList>
    </citation>
    <scope>NUCLEOTIDE SEQUENCE [LARGE SCALE GENOMIC DNA]</scope>
</reference>
<organism evidence="2 3">
    <name type="scientific">Ciona intestinalis</name>
    <name type="common">Transparent sea squirt</name>
    <name type="synonym">Ascidia intestinalis</name>
    <dbReference type="NCBI Taxonomy" id="7719"/>
    <lineage>
        <taxon>Eukaryota</taxon>
        <taxon>Metazoa</taxon>
        <taxon>Chordata</taxon>
        <taxon>Tunicata</taxon>
        <taxon>Ascidiacea</taxon>
        <taxon>Phlebobranchia</taxon>
        <taxon>Cionidae</taxon>
        <taxon>Ciona</taxon>
    </lineage>
</organism>
<dbReference type="PANTHER" id="PTHR36130:SF1">
    <property type="entry name" value="RIKEN CDNA 4933430I17 GENE"/>
    <property type="match status" value="1"/>
</dbReference>
<evidence type="ECO:0000256" key="1">
    <source>
        <dbReference type="SAM" id="MobiDB-lite"/>
    </source>
</evidence>
<sequence>MEYMTYKVLDETICGMQVCQHPVCWATNQKITREMNKAKLDPYSAMRKMKTVSSRPSSAKEEEPDLPVLTILNLLDEYGYDPRDRFSPSREDQKMKNIPPEGVSALPKLTLESLARNASDDFTPAPANTPMHSAHGFGDSSTYSSNDLGSHMRGKTQPHPSRKWCNKIDLDLLPEFEPVKSKTVYVWGPRNERPTTEGSPTMQSKTKVRHTLSHVSLPIDKVPKNNSMKAIKGRKTISKQRRQIEMKNFKFTPVDGNDTFIRSINRKEEQGSKIEER</sequence>
<dbReference type="EMBL" id="EAAA01001133">
    <property type="status" value="NOT_ANNOTATED_CDS"/>
    <property type="molecule type" value="Genomic_DNA"/>
</dbReference>
<feature type="region of interest" description="Disordered" evidence="1">
    <location>
        <begin position="128"/>
        <end position="162"/>
    </location>
</feature>
<reference evidence="2" key="3">
    <citation type="submission" date="2025-08" db="UniProtKB">
        <authorList>
            <consortium name="Ensembl"/>
        </authorList>
    </citation>
    <scope>IDENTIFICATION</scope>
</reference>
<evidence type="ECO:0000313" key="2">
    <source>
        <dbReference type="Ensembl" id="ENSCINP00000026187.2"/>
    </source>
</evidence>
<dbReference type="Pfam" id="PF15504">
    <property type="entry name" value="DUF4647"/>
    <property type="match status" value="1"/>
</dbReference>
<dbReference type="Ensembl" id="ENSCINT00000026433.2">
    <property type="protein sequence ID" value="ENSCINP00000026187.2"/>
    <property type="gene ID" value="ENSCING00000014489.2"/>
</dbReference>
<dbReference type="PANTHER" id="PTHR36130">
    <property type="entry name" value="RIKEN CDNA 4933430I17 GENE"/>
    <property type="match status" value="1"/>
</dbReference>
<accession>F6XLX9</accession>
<dbReference type="AlphaFoldDB" id="F6XLX9"/>
<feature type="region of interest" description="Disordered" evidence="1">
    <location>
        <begin position="83"/>
        <end position="103"/>
    </location>
</feature>
<proteinExistence type="predicted"/>
<feature type="compositionally biased region" description="Polar residues" evidence="1">
    <location>
        <begin position="139"/>
        <end position="148"/>
    </location>
</feature>
<evidence type="ECO:0000313" key="3">
    <source>
        <dbReference type="Proteomes" id="UP000008144"/>
    </source>
</evidence>